<reference evidence="1" key="1">
    <citation type="journal article" date="2013" name="Genetics">
        <title>The draft genome and transcriptome of Panagrellus redivivus are shaped by the harsh demands of a free-living lifestyle.</title>
        <authorList>
            <person name="Srinivasan J."/>
            <person name="Dillman A.R."/>
            <person name="Macchietto M.G."/>
            <person name="Heikkinen L."/>
            <person name="Lakso M."/>
            <person name="Fracchia K.M."/>
            <person name="Antoshechkin I."/>
            <person name="Mortazavi A."/>
            <person name="Wong G."/>
            <person name="Sternberg P.W."/>
        </authorList>
    </citation>
    <scope>NUCLEOTIDE SEQUENCE [LARGE SCALE GENOMIC DNA]</scope>
    <source>
        <strain evidence="1">MT8872</strain>
    </source>
</reference>
<accession>A0A7E4UMW0</accession>
<evidence type="ECO:0000313" key="2">
    <source>
        <dbReference type="WBParaSite" id="Pan_g10378.t1"/>
    </source>
</evidence>
<reference evidence="2" key="2">
    <citation type="submission" date="2020-10" db="UniProtKB">
        <authorList>
            <consortium name="WormBaseParasite"/>
        </authorList>
    </citation>
    <scope>IDENTIFICATION</scope>
</reference>
<dbReference type="AlphaFoldDB" id="A0A7E4UMW0"/>
<organism evidence="1 2">
    <name type="scientific">Panagrellus redivivus</name>
    <name type="common">Microworm</name>
    <dbReference type="NCBI Taxonomy" id="6233"/>
    <lineage>
        <taxon>Eukaryota</taxon>
        <taxon>Metazoa</taxon>
        <taxon>Ecdysozoa</taxon>
        <taxon>Nematoda</taxon>
        <taxon>Chromadorea</taxon>
        <taxon>Rhabditida</taxon>
        <taxon>Tylenchina</taxon>
        <taxon>Panagrolaimomorpha</taxon>
        <taxon>Panagrolaimoidea</taxon>
        <taxon>Panagrolaimidae</taxon>
        <taxon>Panagrellus</taxon>
    </lineage>
</organism>
<dbReference type="WBParaSite" id="Pan_g10378.t1">
    <property type="protein sequence ID" value="Pan_g10378.t1"/>
    <property type="gene ID" value="Pan_g10378"/>
</dbReference>
<keyword evidence="1" id="KW-1185">Reference proteome</keyword>
<proteinExistence type="predicted"/>
<name>A0A7E4UMW0_PANRE</name>
<evidence type="ECO:0000313" key="1">
    <source>
        <dbReference type="Proteomes" id="UP000492821"/>
    </source>
</evidence>
<sequence>MLRFLSYAKYRPSLRGIVRPICAKQPTVSPVTLYDFVEATYPQNTYVAHDNKAKTTDSLLGLLPIKKS</sequence>
<protein>
    <submittedName>
        <fullName evidence="2">Mitochondrial ribosomal protein of the small subunit</fullName>
    </submittedName>
</protein>
<dbReference type="Proteomes" id="UP000492821">
    <property type="component" value="Unassembled WGS sequence"/>
</dbReference>